<keyword evidence="2" id="KW-0472">Membrane</keyword>
<gene>
    <name evidence="3" type="ORF">CEXT_600231</name>
</gene>
<dbReference type="AlphaFoldDB" id="A0AAV4QM28"/>
<organism evidence="3 4">
    <name type="scientific">Caerostris extrusa</name>
    <name type="common">Bark spider</name>
    <name type="synonym">Caerostris bankana</name>
    <dbReference type="NCBI Taxonomy" id="172846"/>
    <lineage>
        <taxon>Eukaryota</taxon>
        <taxon>Metazoa</taxon>
        <taxon>Ecdysozoa</taxon>
        <taxon>Arthropoda</taxon>
        <taxon>Chelicerata</taxon>
        <taxon>Arachnida</taxon>
        <taxon>Araneae</taxon>
        <taxon>Araneomorphae</taxon>
        <taxon>Entelegynae</taxon>
        <taxon>Araneoidea</taxon>
        <taxon>Araneidae</taxon>
        <taxon>Caerostris</taxon>
    </lineage>
</organism>
<evidence type="ECO:0000313" key="4">
    <source>
        <dbReference type="Proteomes" id="UP001054945"/>
    </source>
</evidence>
<proteinExistence type="predicted"/>
<keyword evidence="2" id="KW-1133">Transmembrane helix</keyword>
<feature type="region of interest" description="Disordered" evidence="1">
    <location>
        <begin position="86"/>
        <end position="108"/>
    </location>
</feature>
<evidence type="ECO:0000256" key="1">
    <source>
        <dbReference type="SAM" id="MobiDB-lite"/>
    </source>
</evidence>
<sequence length="186" mass="22108">MHVSRHVKTQKMNLIANSQVTRFFNANVELASVYRRPERIDIVPWEGEKKEGIDIELKHHRNLFVTSKISLFDDLFPPFPPEAHYFTNYPDRRKDSAGEEKRRREKVSPPPPSFFFFFLFFPSSLLFLISFLFLSEEYLADCLWVSDMVRDAKWSHLQLPRRGCHSWRESVLFGDFLNITKKFECS</sequence>
<evidence type="ECO:0000313" key="3">
    <source>
        <dbReference type="EMBL" id="GIY09411.1"/>
    </source>
</evidence>
<evidence type="ECO:0000256" key="2">
    <source>
        <dbReference type="SAM" id="Phobius"/>
    </source>
</evidence>
<protein>
    <submittedName>
        <fullName evidence="3">Uncharacterized protein</fullName>
    </submittedName>
</protein>
<keyword evidence="2" id="KW-0812">Transmembrane</keyword>
<accession>A0AAV4QM28</accession>
<feature type="compositionally biased region" description="Basic and acidic residues" evidence="1">
    <location>
        <begin position="90"/>
        <end position="102"/>
    </location>
</feature>
<reference evidence="3 4" key="1">
    <citation type="submission" date="2021-06" db="EMBL/GenBank/DDBJ databases">
        <title>Caerostris extrusa draft genome.</title>
        <authorList>
            <person name="Kono N."/>
            <person name="Arakawa K."/>
        </authorList>
    </citation>
    <scope>NUCLEOTIDE SEQUENCE [LARGE SCALE GENOMIC DNA]</scope>
</reference>
<dbReference type="EMBL" id="BPLR01006376">
    <property type="protein sequence ID" value="GIY09411.1"/>
    <property type="molecule type" value="Genomic_DNA"/>
</dbReference>
<dbReference type="Proteomes" id="UP001054945">
    <property type="component" value="Unassembled WGS sequence"/>
</dbReference>
<comment type="caution">
    <text evidence="3">The sequence shown here is derived from an EMBL/GenBank/DDBJ whole genome shotgun (WGS) entry which is preliminary data.</text>
</comment>
<keyword evidence="4" id="KW-1185">Reference proteome</keyword>
<name>A0AAV4QM28_CAEEX</name>
<feature type="transmembrane region" description="Helical" evidence="2">
    <location>
        <begin position="113"/>
        <end position="134"/>
    </location>
</feature>